<dbReference type="SUPFAM" id="SSF56672">
    <property type="entry name" value="DNA/RNA polymerases"/>
    <property type="match status" value="1"/>
</dbReference>
<dbReference type="PANTHER" id="PTHR47027:SF20">
    <property type="entry name" value="REVERSE TRANSCRIPTASE-LIKE PROTEIN WITH RNA-DIRECTED DNA POLYMERASE DOMAIN"/>
    <property type="match status" value="1"/>
</dbReference>
<dbReference type="OrthoDB" id="410104at2759"/>
<accession>A0A4C1UM07</accession>
<evidence type="ECO:0000313" key="3">
    <source>
        <dbReference type="Proteomes" id="UP000299102"/>
    </source>
</evidence>
<keyword evidence="3" id="KW-1185">Reference proteome</keyword>
<protein>
    <submittedName>
        <fullName evidence="2">Retrovirus-related Pol polyprotein from type-1 retrotransposable element R2</fullName>
    </submittedName>
</protein>
<dbReference type="InterPro" id="IPR000477">
    <property type="entry name" value="RT_dom"/>
</dbReference>
<dbReference type="GO" id="GO:0071897">
    <property type="term" value="P:DNA biosynthetic process"/>
    <property type="evidence" value="ECO:0007669"/>
    <property type="project" value="UniProtKB-ARBA"/>
</dbReference>
<dbReference type="PROSITE" id="PS50878">
    <property type="entry name" value="RT_POL"/>
    <property type="match status" value="1"/>
</dbReference>
<evidence type="ECO:0000259" key="1">
    <source>
        <dbReference type="PROSITE" id="PS50878"/>
    </source>
</evidence>
<evidence type="ECO:0000313" key="2">
    <source>
        <dbReference type="EMBL" id="GBP27481.1"/>
    </source>
</evidence>
<dbReference type="PANTHER" id="PTHR47027">
    <property type="entry name" value="REVERSE TRANSCRIPTASE DOMAIN-CONTAINING PROTEIN"/>
    <property type="match status" value="1"/>
</dbReference>
<dbReference type="CDD" id="cd01650">
    <property type="entry name" value="RT_nLTR_like"/>
    <property type="match status" value="1"/>
</dbReference>
<dbReference type="STRING" id="151549.A0A4C1UM07"/>
<name>A0A4C1UM07_EUMVA</name>
<organism evidence="2 3">
    <name type="scientific">Eumeta variegata</name>
    <name type="common">Bagworm moth</name>
    <name type="synonym">Eumeta japonica</name>
    <dbReference type="NCBI Taxonomy" id="151549"/>
    <lineage>
        <taxon>Eukaryota</taxon>
        <taxon>Metazoa</taxon>
        <taxon>Ecdysozoa</taxon>
        <taxon>Arthropoda</taxon>
        <taxon>Hexapoda</taxon>
        <taxon>Insecta</taxon>
        <taxon>Pterygota</taxon>
        <taxon>Neoptera</taxon>
        <taxon>Endopterygota</taxon>
        <taxon>Lepidoptera</taxon>
        <taxon>Glossata</taxon>
        <taxon>Ditrysia</taxon>
        <taxon>Tineoidea</taxon>
        <taxon>Psychidae</taxon>
        <taxon>Oiketicinae</taxon>
        <taxon>Eumeta</taxon>
    </lineage>
</organism>
<dbReference type="Proteomes" id="UP000299102">
    <property type="component" value="Unassembled WGS sequence"/>
</dbReference>
<dbReference type="AlphaFoldDB" id="A0A4C1UM07"/>
<comment type="caution">
    <text evidence="2">The sequence shown here is derived from an EMBL/GenBank/DDBJ whole genome shotgun (WGS) entry which is preliminary data.</text>
</comment>
<dbReference type="InterPro" id="IPR043502">
    <property type="entry name" value="DNA/RNA_pol_sf"/>
</dbReference>
<reference evidence="2 3" key="1">
    <citation type="journal article" date="2019" name="Commun. Biol.">
        <title>The bagworm genome reveals a unique fibroin gene that provides high tensile strength.</title>
        <authorList>
            <person name="Kono N."/>
            <person name="Nakamura H."/>
            <person name="Ohtoshi R."/>
            <person name="Tomita M."/>
            <person name="Numata K."/>
            <person name="Arakawa K."/>
        </authorList>
    </citation>
    <scope>NUCLEOTIDE SEQUENCE [LARGE SCALE GENOMIC DNA]</scope>
</reference>
<proteinExistence type="predicted"/>
<dbReference type="EMBL" id="BGZK01000194">
    <property type="protein sequence ID" value="GBP27481.1"/>
    <property type="molecule type" value="Genomic_DNA"/>
</dbReference>
<feature type="domain" description="Reverse transcriptase" evidence="1">
    <location>
        <begin position="1"/>
        <end position="173"/>
    </location>
</feature>
<dbReference type="Pfam" id="PF00078">
    <property type="entry name" value="RVT_1"/>
    <property type="match status" value="1"/>
</dbReference>
<gene>
    <name evidence="2" type="ORF">EVAR_14302_1</name>
</gene>
<sequence length="261" mass="30211">MEQLIEKYKKFNRLLYAAFIDYSKAFDTISHDSIWEALELFEVDYNYIKVLKNIYKKSVSRVKLEKRGDGIKIEGGVRQGDPLSPKLFILILENVFIKFNWCQKGIRINGRYLNHLRFADDVVILTETPKDLGHMIHFLNIESSKMVLEMNTSKTKIMCNSHKKSMSLNGTTVEYVDSYTHLGKQVSFSKTSSEEEVTRRANITWKNYWTLKEILKEDHSTKQLVSTEEPRRCSEFSPCRAAPSAHFSVSVSFAPYLGSVQ</sequence>